<evidence type="ECO:0000313" key="1">
    <source>
        <dbReference type="EMBL" id="ASN72394.1"/>
    </source>
</evidence>
<name>A0A2H4JAW4_9CAUD</name>
<gene>
    <name evidence="1" type="ORF">10S7_17</name>
</gene>
<dbReference type="EMBL" id="MF417952">
    <property type="protein sequence ID" value="ASN72394.1"/>
    <property type="molecule type" value="Genomic_DNA"/>
</dbReference>
<organism evidence="1">
    <name type="scientific">uncultured Caudovirales phage</name>
    <dbReference type="NCBI Taxonomy" id="2100421"/>
    <lineage>
        <taxon>Viruses</taxon>
        <taxon>Duplodnaviria</taxon>
        <taxon>Heunggongvirae</taxon>
        <taxon>Uroviricota</taxon>
        <taxon>Caudoviricetes</taxon>
        <taxon>Peduoviridae</taxon>
        <taxon>Maltschvirus</taxon>
        <taxon>Maltschvirus maltsch</taxon>
    </lineage>
</organism>
<accession>A0A2H4JAW4</accession>
<reference evidence="1" key="1">
    <citation type="submission" date="2017-06" db="EMBL/GenBank/DDBJ databases">
        <title>Novel phages from South African skin metaviromes.</title>
        <authorList>
            <person name="van Zyl L.J."/>
            <person name="Abrahams Y."/>
            <person name="Stander E.A."/>
            <person name="Kirby B.M."/>
            <person name="Clavaud C."/>
            <person name="Farcet C."/>
            <person name="Breton L."/>
            <person name="Trindade M.I."/>
        </authorList>
    </citation>
    <scope>NUCLEOTIDE SEQUENCE</scope>
</reference>
<proteinExistence type="predicted"/>
<sequence>MRKAKTLESFSVESLNLIHKYFGISFDVQAGKITGANIEGNESKPTRKISIERLLGLLRRHGVNFDSVPDINIFTHIKGDEN</sequence>
<protein>
    <submittedName>
        <fullName evidence="1">Uncharacterized protein</fullName>
    </submittedName>
</protein>